<dbReference type="InterPro" id="IPR029063">
    <property type="entry name" value="SAM-dependent_MTases_sf"/>
</dbReference>
<evidence type="ECO:0000313" key="3">
    <source>
        <dbReference type="Proteomes" id="UP000044136"/>
    </source>
</evidence>
<evidence type="ECO:0000313" key="2">
    <source>
        <dbReference type="EMBL" id="CEA03664.1"/>
    </source>
</evidence>
<keyword evidence="2" id="KW-0489">Methyltransferase</keyword>
<feature type="domain" description="Methyltransferase type 11" evidence="1">
    <location>
        <begin position="46"/>
        <end position="141"/>
    </location>
</feature>
<dbReference type="GO" id="GO:0008757">
    <property type="term" value="F:S-adenosylmethionine-dependent methyltransferase activity"/>
    <property type="evidence" value="ECO:0007669"/>
    <property type="project" value="InterPro"/>
</dbReference>
<accession>A0A078MBU5</accession>
<name>A0A078MBU5_9STAP</name>
<dbReference type="SUPFAM" id="SSF53335">
    <property type="entry name" value="S-adenosyl-L-methionine-dependent methyltransferases"/>
    <property type="match status" value="1"/>
</dbReference>
<proteinExistence type="predicted"/>
<keyword evidence="2" id="KW-0808">Transferase</keyword>
<dbReference type="PANTHER" id="PTHR43591">
    <property type="entry name" value="METHYLTRANSFERASE"/>
    <property type="match status" value="1"/>
</dbReference>
<dbReference type="Gene3D" id="3.40.50.150">
    <property type="entry name" value="Vaccinia Virus protein VP39"/>
    <property type="match status" value="1"/>
</dbReference>
<dbReference type="CDD" id="cd02440">
    <property type="entry name" value="AdoMet_MTases"/>
    <property type="match status" value="1"/>
</dbReference>
<dbReference type="OrthoDB" id="43862at2"/>
<organism evidence="2 3">
    <name type="scientific">Jeotgalicoccus saudimassiliensis</name>
    <dbReference type="NCBI Taxonomy" id="1461582"/>
    <lineage>
        <taxon>Bacteria</taxon>
        <taxon>Bacillati</taxon>
        <taxon>Bacillota</taxon>
        <taxon>Bacilli</taxon>
        <taxon>Bacillales</taxon>
        <taxon>Staphylococcaceae</taxon>
        <taxon>Jeotgalicoccus</taxon>
    </lineage>
</organism>
<dbReference type="eggNOG" id="COG2226">
    <property type="taxonomic scope" value="Bacteria"/>
</dbReference>
<protein>
    <submittedName>
        <fullName evidence="2">Putative methyltransferase YcgJ</fullName>
    </submittedName>
</protein>
<gene>
    <name evidence="2" type="primary">ycgJ_2</name>
    <name evidence="2" type="ORF">BN1048_02167</name>
</gene>
<dbReference type="EMBL" id="CCSE01000001">
    <property type="protein sequence ID" value="CEA03664.1"/>
    <property type="molecule type" value="Genomic_DNA"/>
</dbReference>
<dbReference type="HOGENOM" id="CLU_037990_10_0_9"/>
<dbReference type="GO" id="GO:0032259">
    <property type="term" value="P:methylation"/>
    <property type="evidence" value="ECO:0007669"/>
    <property type="project" value="UniProtKB-KW"/>
</dbReference>
<dbReference type="AlphaFoldDB" id="A0A078MBU5"/>
<dbReference type="InterPro" id="IPR013216">
    <property type="entry name" value="Methyltransf_11"/>
</dbReference>
<keyword evidence="3" id="KW-1185">Reference proteome</keyword>
<dbReference type="Pfam" id="PF08241">
    <property type="entry name" value="Methyltransf_11"/>
    <property type="match status" value="1"/>
</dbReference>
<reference evidence="2 3" key="1">
    <citation type="submission" date="2014-07" db="EMBL/GenBank/DDBJ databases">
        <authorList>
            <person name="Urmite Genomes Urmite Genomes"/>
        </authorList>
    </citation>
    <scope>NUCLEOTIDE SEQUENCE [LARGE SCALE GENOMIC DNA]</scope>
    <source>
        <strain evidence="2 3">13MG44_air</strain>
    </source>
</reference>
<dbReference type="Proteomes" id="UP000044136">
    <property type="component" value="Unassembled WGS sequence"/>
</dbReference>
<evidence type="ECO:0000259" key="1">
    <source>
        <dbReference type="Pfam" id="PF08241"/>
    </source>
</evidence>
<dbReference type="RefSeq" id="WP_035811126.1">
    <property type="nucleotide sequence ID" value="NZ_CCSE01000001.1"/>
</dbReference>
<dbReference type="STRING" id="1461582.BN1048_02167"/>
<sequence>MDNKQDVKKQFSKSAGSYVSSKIHRLGGDLHTLIEMANADKKDVALDVATGGGHTANALALLVHHVTAFDLTPEMLDAAEKFITGSGHTNVDFIEGDAEKMPFDNDTFDIVTCRIAPHHFPDIKSFISEVSRVLKPGGRFLLNDNTVPEKDEFDHFYNKIEKLRDYSHFRAWKKTEWFRMLEMADFEIFDMHRFEKTFDFEDWCARMQLTHEETENLNHIMIHTEEDIKQKFRIKEFDGKVETFQGEAMLLNAVKR</sequence>